<evidence type="ECO:0000313" key="10">
    <source>
        <dbReference type="EnsemblMetazoa" id="RPRC015059-PA"/>
    </source>
</evidence>
<dbReference type="InterPro" id="IPR032108">
    <property type="entry name" value="CLIP1_ZNF"/>
</dbReference>
<dbReference type="eggNOG" id="KOG4568">
    <property type="taxonomic scope" value="Eukaryota"/>
</dbReference>
<dbReference type="InParanoid" id="R4FJ83"/>
<dbReference type="STRING" id="13249.R4FJ83"/>
<dbReference type="Proteomes" id="UP000015103">
    <property type="component" value="Unassembled WGS sequence"/>
</dbReference>
<dbReference type="EnsemblMetazoa" id="RPRC015059-RA">
    <property type="protein sequence ID" value="RPRC015059-PA"/>
    <property type="gene ID" value="RPRC015059"/>
</dbReference>
<evidence type="ECO:0000256" key="4">
    <source>
        <dbReference type="ARBA" id="ARBA00023054"/>
    </source>
</evidence>
<evidence type="ECO:0000313" key="11">
    <source>
        <dbReference type="Proteomes" id="UP000015103"/>
    </source>
</evidence>
<dbReference type="HOGENOM" id="CLU_354242_0_0_1"/>
<dbReference type="VEuPathDB" id="VectorBase:RPRC015059"/>
<evidence type="ECO:0000256" key="3">
    <source>
        <dbReference type="ARBA" id="ARBA00022701"/>
    </source>
</evidence>
<evidence type="ECO:0000256" key="6">
    <source>
        <dbReference type="SAM" id="Coils"/>
    </source>
</evidence>
<dbReference type="AlphaFoldDB" id="R4FJ83"/>
<evidence type="ECO:0000313" key="9">
    <source>
        <dbReference type="EMBL" id="JAA75132.1"/>
    </source>
</evidence>
<dbReference type="GO" id="GO:0005874">
    <property type="term" value="C:microtubule"/>
    <property type="evidence" value="ECO:0007669"/>
    <property type="project" value="UniProtKB-KW"/>
</dbReference>
<organism evidence="9">
    <name type="scientific">Rhodnius prolixus</name>
    <name type="common">Triatomid bug</name>
    <dbReference type="NCBI Taxonomy" id="13249"/>
    <lineage>
        <taxon>Eukaryota</taxon>
        <taxon>Metazoa</taxon>
        <taxon>Ecdysozoa</taxon>
        <taxon>Arthropoda</taxon>
        <taxon>Hexapoda</taxon>
        <taxon>Insecta</taxon>
        <taxon>Pterygota</taxon>
        <taxon>Neoptera</taxon>
        <taxon>Paraneoptera</taxon>
        <taxon>Hemiptera</taxon>
        <taxon>Heteroptera</taxon>
        <taxon>Panheteroptera</taxon>
        <taxon>Cimicomorpha</taxon>
        <taxon>Reduviidae</taxon>
        <taxon>Triatominae</taxon>
        <taxon>Rhodnius</taxon>
    </lineage>
</organism>
<comment type="subcellular location">
    <subcellularLocation>
        <location evidence="1">Cytoplasm</location>
        <location evidence="1">Cytoskeleton</location>
    </subcellularLocation>
</comment>
<feature type="domain" description="CLIP1 zinc knuckle" evidence="8">
    <location>
        <begin position="730"/>
        <end position="747"/>
    </location>
</feature>
<reference evidence="11" key="2">
    <citation type="submission" date="2015-04" db="EMBL/GenBank/DDBJ databases">
        <authorList>
            <person name="Wilson R.K."/>
            <person name="Warren W."/>
            <person name="Dotson E."/>
            <person name="Oliveira P.L."/>
        </authorList>
    </citation>
    <scope>NUCLEOTIDE SEQUENCE</scope>
</reference>
<dbReference type="EMBL" id="ACPB03005609">
    <property type="status" value="NOT_ANNOTATED_CDS"/>
    <property type="molecule type" value="Genomic_DNA"/>
</dbReference>
<evidence type="ECO:0000256" key="5">
    <source>
        <dbReference type="ARBA" id="ARBA00023212"/>
    </source>
</evidence>
<keyword evidence="11" id="KW-1185">Reference proteome</keyword>
<name>R4FJ83_RHOPR</name>
<keyword evidence="5" id="KW-0206">Cytoskeleton</keyword>
<feature type="coiled-coil region" evidence="6">
    <location>
        <begin position="76"/>
        <end position="322"/>
    </location>
</feature>
<proteinExistence type="evidence at transcript level"/>
<feature type="coiled-coil region" evidence="6">
    <location>
        <begin position="362"/>
        <end position="389"/>
    </location>
</feature>
<keyword evidence="3" id="KW-0493">Microtubule</keyword>
<feature type="region of interest" description="Disordered" evidence="7">
    <location>
        <begin position="746"/>
        <end position="765"/>
    </location>
</feature>
<feature type="domain" description="CLIP1 zinc knuckle" evidence="8">
    <location>
        <begin position="771"/>
        <end position="787"/>
    </location>
</feature>
<dbReference type="Pfam" id="PF16641">
    <property type="entry name" value="CLIP1_ZNF"/>
    <property type="match status" value="2"/>
</dbReference>
<evidence type="ECO:0000259" key="8">
    <source>
        <dbReference type="Pfam" id="PF16641"/>
    </source>
</evidence>
<reference evidence="9" key="1">
    <citation type="submission" date="2013-04" db="EMBL/GenBank/DDBJ databases">
        <title>An insight into the transcriptome of the digestive tract of the blood sucking bug, Rhodnius prolixus.</title>
        <authorList>
            <person name="Ribeiro J.M.C."/>
            <person name="Genta F.A."/>
            <person name="Sorgine M.H.F."/>
            <person name="Paiva-Silva G.O."/>
            <person name="Majerowicz D."/>
            <person name="Medeiros M."/>
            <person name="Koerich L."/>
            <person name="Terra W.R."/>
            <person name="Ferreira C."/>
            <person name="Pimentel A.C."/>
            <person name="Bisch P.M."/>
            <person name="Diniz M.M.P."/>
            <person name="Nascimento R."/>
            <person name="Salmon D."/>
            <person name="Silber A.M."/>
            <person name="Alves M."/>
            <person name="Oliveira M.F."/>
            <person name="Gondim K.C."/>
            <person name="Silva Neto M.A.C."/>
            <person name="Atella G.C."/>
            <person name="Araujo H."/>
            <person name="Dias F.S."/>
            <person name="Polycarpo C.R."/>
            <person name="Fampa P."/>
            <person name="Melo A.C."/>
            <person name="Tanaka A.S."/>
            <person name="Balczun C."/>
            <person name="Oliveira J.H.M."/>
            <person name="Goncalves R."/>
            <person name="Lazoski C."/>
            <person name="Pereira M.A."/>
            <person name="Rivera-Pomar R."/>
            <person name="Diambra L."/>
            <person name="Schaub G.A."/>
            <person name="Garcia E.S."/>
            <person name="Azambuja P."/>
            <person name="Braz G.R.C."/>
            <person name="Oliveira P.L."/>
        </authorList>
    </citation>
    <scope>NUCLEOTIDE SEQUENCE</scope>
</reference>
<evidence type="ECO:0000256" key="1">
    <source>
        <dbReference type="ARBA" id="ARBA00004245"/>
    </source>
</evidence>
<sequence>MKEVNSFIITLIEKKQENIKTDTLSVLKNKLSAVIREIERNEMKINNSDNVENYSFSEEHLLLCDEDQVKDPQLQLEIFALEIEELKQKLQNTAKKNKELQLSKEKLENEVVELTSKNNDYSESLTDLNKRLVDYQSQLEKLNVSKSEDLKAFVEKQQLLTNQLETFERENEDLKQRYQNEIEKYSELLSNKEKQDSEIAELRKNNSECNKVINELNESLDKKLNQIESLKSTKSEELKHLEELSQQLMLKIKELEQEKEENLRKLESTESTFTELISSKVLPLENEATELRHSNNDNKNKISELNEELLNFKKHINDLNSIISEQSKMFESKERELLEQYQKVNDEKFKLSSVNEHQINMIDEYKIVIDKYKSTIEELNLQIQLEKESNNKRNTLQAALNKQFISSEKIYNDTFGNNNLNIKSEEHSCKGNEKDSKISELTLGIQHANAEINLLTKENNELKKISKKELFSLKNLITELSKNKGLNLDIEKKLNNKLDEIDIKLTTSQVSKYHEVSDPYIQKENLKSSKDSIKTDVLNANATWNVDKSLVNVIKVKKLKAYVNDFSLVIRDQLVSLESRNEHLSNMKLEYENNCKKLQFLIKEFIDLKKELLVVVLENQKKREESQAVKPEIENNLMYNTKEVCISSNEKETPNKLDNKINESKEIQSPANWLEEKELADSQINFLNSIIVDLQNKNVNLLSRITELEKCHDETNFKGNNKRKIPKTPRLFCDICDIFDAHETEDCPQQGNDDEQMPPPKSHEHRKQIIRPYCDICEVFGHDTQDCDDVQTF</sequence>
<evidence type="ECO:0000256" key="2">
    <source>
        <dbReference type="ARBA" id="ARBA00022490"/>
    </source>
</evidence>
<reference evidence="10" key="3">
    <citation type="submission" date="2015-05" db="UniProtKB">
        <authorList>
            <consortium name="EnsemblMetazoa"/>
        </authorList>
    </citation>
    <scope>IDENTIFICATION</scope>
</reference>
<dbReference type="EMBL" id="GAHY01002378">
    <property type="protein sequence ID" value="JAA75132.1"/>
    <property type="molecule type" value="mRNA"/>
</dbReference>
<dbReference type="OMA" id="TTECADE"/>
<keyword evidence="2" id="KW-0963">Cytoplasm</keyword>
<evidence type="ECO:0000256" key="7">
    <source>
        <dbReference type="SAM" id="MobiDB-lite"/>
    </source>
</evidence>
<protein>
    <submittedName>
        <fullName evidence="9 10">Putative viral a-type inclusion protein</fullName>
    </submittedName>
</protein>
<accession>R4FJ83</accession>
<keyword evidence="4 6" id="KW-0175">Coiled coil</keyword>